<evidence type="ECO:0000313" key="1">
    <source>
        <dbReference type="EMBL" id="MDO7929494.1"/>
    </source>
</evidence>
<name>A0ABT9CWC4_9PSED</name>
<evidence type="ECO:0000313" key="2">
    <source>
        <dbReference type="Proteomes" id="UP001223016"/>
    </source>
</evidence>
<reference evidence="1 2" key="1">
    <citation type="submission" date="2023-07" db="EMBL/GenBank/DDBJ databases">
        <title>Identification of four novel Pseudomonas species associated with bacterial leaf spot of cucurbits.</title>
        <authorList>
            <person name="Fullem K.R."/>
        </authorList>
    </citation>
    <scope>NUCLEOTIDE SEQUENCE [LARGE SCALE GENOMIC DNA]</scope>
    <source>
        <strain evidence="1 2">KFB 138</strain>
    </source>
</reference>
<accession>A0ABT9CWC4</accession>
<organism evidence="1 2">
    <name type="scientific">Pseudomonas serbiensis</name>
    <dbReference type="NCBI Taxonomy" id="3064350"/>
    <lineage>
        <taxon>Bacteria</taxon>
        <taxon>Pseudomonadati</taxon>
        <taxon>Pseudomonadota</taxon>
        <taxon>Gammaproteobacteria</taxon>
        <taxon>Pseudomonadales</taxon>
        <taxon>Pseudomonadaceae</taxon>
        <taxon>Pseudomonas</taxon>
    </lineage>
</organism>
<comment type="caution">
    <text evidence="1">The sequence shown here is derived from an EMBL/GenBank/DDBJ whole genome shotgun (WGS) entry which is preliminary data.</text>
</comment>
<sequence length="78" mass="8620">MALNKPNQDLRRDLQGIASDLKWSAVELMRIAERLSTSGNEPDAQAVLRICNVMQAGEEKLQGVTNEVSLGRLVRARS</sequence>
<dbReference type="EMBL" id="JAUQOO010000020">
    <property type="protein sequence ID" value="MDO7929494.1"/>
    <property type="molecule type" value="Genomic_DNA"/>
</dbReference>
<dbReference type="RefSeq" id="WP_201004123.1">
    <property type="nucleotide sequence ID" value="NZ_JAUQOO010000020.1"/>
</dbReference>
<dbReference type="Proteomes" id="UP001223016">
    <property type="component" value="Unassembled WGS sequence"/>
</dbReference>
<keyword evidence="2" id="KW-1185">Reference proteome</keyword>
<proteinExistence type="predicted"/>
<protein>
    <submittedName>
        <fullName evidence="1">Uncharacterized protein</fullName>
    </submittedName>
</protein>
<gene>
    <name evidence="1" type="ORF">Q6A51_22215</name>
</gene>